<proteinExistence type="predicted"/>
<reference evidence="1 2" key="1">
    <citation type="submission" date="2018-08" db="EMBL/GenBank/DDBJ databases">
        <title>Chryseobacterium nematophagum: a novel matrix digesting pathogen of nematodes.</title>
        <authorList>
            <person name="Page A."/>
            <person name="Roberts M."/>
            <person name="Felix M.-A."/>
            <person name="Weir W."/>
        </authorList>
    </citation>
    <scope>NUCLEOTIDE SEQUENCE [LARGE SCALE GENOMIC DNA]</scope>
    <source>
        <strain evidence="1 2">JUb129</strain>
    </source>
</reference>
<dbReference type="RefSeq" id="WP_122635640.1">
    <property type="nucleotide sequence ID" value="NZ_QWIU01000002.1"/>
</dbReference>
<dbReference type="Proteomes" id="UP000278775">
    <property type="component" value="Unassembled WGS sequence"/>
</dbReference>
<comment type="caution">
    <text evidence="1">The sequence shown here is derived from an EMBL/GenBank/DDBJ whole genome shotgun (WGS) entry which is preliminary data.</text>
</comment>
<evidence type="ECO:0000313" key="2">
    <source>
        <dbReference type="Proteomes" id="UP000278775"/>
    </source>
</evidence>
<accession>A0A3M7TFU1</accession>
<name>A0A3M7TFU1_9FLAO</name>
<dbReference type="AlphaFoldDB" id="A0A3M7TFU1"/>
<gene>
    <name evidence="1" type="ORF">D1631_05925</name>
</gene>
<protein>
    <submittedName>
        <fullName evidence="1">Uncharacterized protein</fullName>
    </submittedName>
</protein>
<evidence type="ECO:0000313" key="1">
    <source>
        <dbReference type="EMBL" id="RNA61499.1"/>
    </source>
</evidence>
<dbReference type="EMBL" id="QWIU01000002">
    <property type="protein sequence ID" value="RNA61499.1"/>
    <property type="molecule type" value="Genomic_DNA"/>
</dbReference>
<sequence>MNGIRKKGIFKSIKQLDDNTFLKEAELFFVKEEAQKLLLSEKATIAFENKDYITYEKIMLDKYKNEYFQENPFELAFIAGNFADNIQTKSSLETAVL</sequence>
<organism evidence="1 2">
    <name type="scientific">Chryseobacterium nematophagum</name>
    <dbReference type="NCBI Taxonomy" id="2305228"/>
    <lineage>
        <taxon>Bacteria</taxon>
        <taxon>Pseudomonadati</taxon>
        <taxon>Bacteroidota</taxon>
        <taxon>Flavobacteriia</taxon>
        <taxon>Flavobacteriales</taxon>
        <taxon>Weeksellaceae</taxon>
        <taxon>Chryseobacterium group</taxon>
        <taxon>Chryseobacterium</taxon>
    </lineage>
</organism>